<accession>A0A3D9DRI4</accession>
<dbReference type="SUPFAM" id="SSF53955">
    <property type="entry name" value="Lysozyme-like"/>
    <property type="match status" value="1"/>
</dbReference>
<dbReference type="Proteomes" id="UP000256334">
    <property type="component" value="Unassembled WGS sequence"/>
</dbReference>
<dbReference type="AlphaFoldDB" id="A0A3D9DRI4"/>
<evidence type="ECO:0000313" key="3">
    <source>
        <dbReference type="EMBL" id="REC93353.1"/>
    </source>
</evidence>
<comment type="caution">
    <text evidence="3">The sequence shown here is derived from an EMBL/GenBank/DDBJ whole genome shotgun (WGS) entry which is preliminary data.</text>
</comment>
<reference evidence="3 4" key="1">
    <citation type="submission" date="2018-07" db="EMBL/GenBank/DDBJ databases">
        <title>Genomic Encyclopedia of Type Strains, Phase IV (KMG-IV): sequencing the most valuable type-strain genomes for metagenomic binning, comparative biology and taxonomic classification.</title>
        <authorList>
            <person name="Goeker M."/>
        </authorList>
    </citation>
    <scope>NUCLEOTIDE SEQUENCE [LARGE SCALE GENOMIC DNA]</scope>
    <source>
        <strain evidence="3 4">DSM 14324</strain>
    </source>
</reference>
<proteinExistence type="predicted"/>
<dbReference type="InterPro" id="IPR023346">
    <property type="entry name" value="Lysozyme-like_dom_sf"/>
</dbReference>
<feature type="chain" id="PRO_5017746015" evidence="2">
    <location>
        <begin position="21"/>
        <end position="254"/>
    </location>
</feature>
<dbReference type="RefSeq" id="WP_115855609.1">
    <property type="nucleotide sequence ID" value="NZ_QRDJ01000012.1"/>
</dbReference>
<feature type="signal peptide" evidence="2">
    <location>
        <begin position="1"/>
        <end position="20"/>
    </location>
</feature>
<name>A0A3D9DRI4_9GAMM</name>
<evidence type="ECO:0000256" key="2">
    <source>
        <dbReference type="SAM" id="SignalP"/>
    </source>
</evidence>
<evidence type="ECO:0000256" key="1">
    <source>
        <dbReference type="SAM" id="MobiDB-lite"/>
    </source>
</evidence>
<dbReference type="OrthoDB" id="5945995at2"/>
<protein>
    <submittedName>
        <fullName evidence="3">Transglycosylase-like protein with SLT domain</fullName>
    </submittedName>
</protein>
<keyword evidence="4" id="KW-1185">Reference proteome</keyword>
<dbReference type="EMBL" id="QRDJ01000012">
    <property type="protein sequence ID" value="REC93353.1"/>
    <property type="molecule type" value="Genomic_DNA"/>
</dbReference>
<feature type="region of interest" description="Disordered" evidence="1">
    <location>
        <begin position="196"/>
        <end position="236"/>
    </location>
</feature>
<sequence>MQRAMVAIAAVGTALTAAMAHGGQPDIPSAYVSIAKDHGVPPKVLYAVASQESKQAINNGHRPWPWTLNVAGKSMYFGDRESACLALTDALNKTQIVDVGITQLNVRWQPQLFGAGRRFSDPCSALDPYANLEEAAVLIRGHYDAAGDWLIAVGRYHRPAGGKPAERYRASVSRELAKLGATPSMGTASPTMMAARDTSTQASSSKTIPTKLPTESAPAEDQLTWVTPAPRPHESDIAWVTPEQRRWMAEVASR</sequence>
<keyword evidence="2" id="KW-0732">Signal</keyword>
<feature type="compositionally biased region" description="Polar residues" evidence="1">
    <location>
        <begin position="197"/>
        <end position="208"/>
    </location>
</feature>
<organism evidence="3 4">
    <name type="scientific">Kushneria indalinina DSM 14324</name>
    <dbReference type="NCBI Taxonomy" id="1122140"/>
    <lineage>
        <taxon>Bacteria</taxon>
        <taxon>Pseudomonadati</taxon>
        <taxon>Pseudomonadota</taxon>
        <taxon>Gammaproteobacteria</taxon>
        <taxon>Oceanospirillales</taxon>
        <taxon>Halomonadaceae</taxon>
        <taxon>Kushneria</taxon>
    </lineage>
</organism>
<evidence type="ECO:0000313" key="4">
    <source>
        <dbReference type="Proteomes" id="UP000256334"/>
    </source>
</evidence>
<gene>
    <name evidence="3" type="ORF">C8D72_3397</name>
</gene>